<feature type="domain" description="FMN hydroxy acid dehydrogenase" evidence="6">
    <location>
        <begin position="23"/>
        <end position="423"/>
    </location>
</feature>
<feature type="active site" description="Proton acceptor" evidence="4">
    <location>
        <position position="320"/>
    </location>
</feature>
<keyword evidence="7" id="KW-0503">Monooxygenase</keyword>
<feature type="binding site" evidence="5">
    <location>
        <position position="190"/>
    </location>
    <ligand>
        <name>glyoxylate</name>
        <dbReference type="ChEBI" id="CHEBI:36655"/>
    </ligand>
</feature>
<comment type="cofactor">
    <cofactor evidence="1">
        <name>FMN</name>
        <dbReference type="ChEBI" id="CHEBI:58210"/>
    </cofactor>
</comment>
<keyword evidence="5" id="KW-0288">FMN</keyword>
<feature type="binding site" evidence="5">
    <location>
        <position position="49"/>
    </location>
    <ligand>
        <name>glyoxylate</name>
        <dbReference type="ChEBI" id="CHEBI:36655"/>
    </ligand>
</feature>
<evidence type="ECO:0000259" key="6">
    <source>
        <dbReference type="PROSITE" id="PS51349"/>
    </source>
</evidence>
<dbReference type="InterPro" id="IPR000262">
    <property type="entry name" value="FMN-dep_DH"/>
</dbReference>
<dbReference type="PROSITE" id="PS00557">
    <property type="entry name" value="FMN_HYDROXY_ACID_DH_1"/>
    <property type="match status" value="1"/>
</dbReference>
<dbReference type="PANTHER" id="PTHR10578:SF143">
    <property type="entry name" value="FMN-DEPENDENT ALPHA-HYDROXY ACID DEHYDROGENASE PB1A11.03"/>
    <property type="match status" value="1"/>
</dbReference>
<dbReference type="InterPro" id="IPR012133">
    <property type="entry name" value="Alpha-hydoxy_acid_DH_FMN"/>
</dbReference>
<dbReference type="PROSITE" id="PS51349">
    <property type="entry name" value="FMN_HYDROXY_ACID_DH_2"/>
    <property type="match status" value="1"/>
</dbReference>
<evidence type="ECO:0000256" key="2">
    <source>
        <dbReference type="ARBA" id="ARBA00023002"/>
    </source>
</evidence>
<dbReference type="OrthoDB" id="9770452at2"/>
<dbReference type="Proteomes" id="UP000218831">
    <property type="component" value="Unassembled WGS sequence"/>
</dbReference>
<comment type="caution">
    <text evidence="7">The sequence shown here is derived from an EMBL/GenBank/DDBJ whole genome shotgun (WGS) entry which is preliminary data.</text>
</comment>
<feature type="binding site" evidence="5">
    <location>
        <position position="323"/>
    </location>
    <ligand>
        <name>glyoxylate</name>
        <dbReference type="ChEBI" id="CHEBI:36655"/>
    </ligand>
</feature>
<reference evidence="7 8" key="1">
    <citation type="submission" date="2017-08" db="EMBL/GenBank/DDBJ databases">
        <title>Aliifodinibius alkalisoli sp. nov., isolated from saline alkaline soil.</title>
        <authorList>
            <person name="Liu D."/>
            <person name="Zhang G."/>
        </authorList>
    </citation>
    <scope>NUCLEOTIDE SEQUENCE [LARGE SCALE GENOMIC DNA]</scope>
    <source>
        <strain evidence="7 8">WN023</strain>
    </source>
</reference>
<dbReference type="GO" id="GO:0010181">
    <property type="term" value="F:FMN binding"/>
    <property type="evidence" value="ECO:0007669"/>
    <property type="project" value="InterPro"/>
</dbReference>
<dbReference type="RefSeq" id="WP_095606463.1">
    <property type="nucleotide sequence ID" value="NZ_NSKE01000006.1"/>
</dbReference>
<dbReference type="GO" id="GO:0004497">
    <property type="term" value="F:monooxygenase activity"/>
    <property type="evidence" value="ECO:0007669"/>
    <property type="project" value="UniProtKB-KW"/>
</dbReference>
<sequence>MASGKLFSRQRQTDIFLGSLRGKSRTISTSFDKLRDAAKKRMSKEAFAYVAGSAGGEATKISNRSDFNKWKITPSMLNDVSECNTDISLFGNHYPVPFLLAPIGVLDMAHPDADLAVAKASAGEGVPFIFSSQASVDMETCSSVMGDSPRWFQLYWSTSNDLVESFVQRAESCGCEAIVLTLDTTMLGWRPRDLDLDYLPFLRGRGIAQYTSDPIFRELMKTSLGDADEPPKLTWSSIKALIKMAKNYPGGFWSNLFSEEPRRAVKTFIECYSRPSLTWDDLSFLRSLTDLPILLKGILSPEDARKAVERNMNGIIVSNHGGRQVDGAVSAIEALPKIAAEVNGEIPILMDSGIRSGSHMFKAIALGADAVLLGRPYTYALAIAGEQGVNEIIQNYRADFELTMALSGCISVDEINTDRLQSA</sequence>
<feature type="binding site" evidence="5">
    <location>
        <position position="320"/>
    </location>
    <ligand>
        <name>glyoxylate</name>
        <dbReference type="ChEBI" id="CHEBI:36655"/>
    </ligand>
</feature>
<feature type="binding site" evidence="5">
    <location>
        <begin position="374"/>
        <end position="375"/>
    </location>
    <ligand>
        <name>FMN</name>
        <dbReference type="ChEBI" id="CHEBI:58210"/>
    </ligand>
</feature>
<dbReference type="EMBL" id="NSKE01000006">
    <property type="protein sequence ID" value="PAU93787.1"/>
    <property type="molecule type" value="Genomic_DNA"/>
</dbReference>
<feature type="binding site" evidence="5">
    <location>
        <position position="181"/>
    </location>
    <ligand>
        <name>FMN</name>
        <dbReference type="ChEBI" id="CHEBI:58210"/>
    </ligand>
</feature>
<feature type="binding site" evidence="5">
    <location>
        <begin position="351"/>
        <end position="355"/>
    </location>
    <ligand>
        <name>FMN</name>
        <dbReference type="ChEBI" id="CHEBI:58210"/>
    </ligand>
</feature>
<evidence type="ECO:0000256" key="1">
    <source>
        <dbReference type="ARBA" id="ARBA00001917"/>
    </source>
</evidence>
<feature type="binding site" evidence="5">
    <location>
        <position position="131"/>
    </location>
    <ligand>
        <name>FMN</name>
        <dbReference type="ChEBI" id="CHEBI:58210"/>
    </ligand>
</feature>
<comment type="similarity">
    <text evidence="3">Belongs to the FMN-dependent alpha-hydroxy acid dehydrogenase family.</text>
</comment>
<accession>A0A2A2GAB1</accession>
<feature type="binding site" evidence="5">
    <location>
        <position position="296"/>
    </location>
    <ligand>
        <name>FMN</name>
        <dbReference type="ChEBI" id="CHEBI:58210"/>
    </ligand>
</feature>
<evidence type="ECO:0000313" key="7">
    <source>
        <dbReference type="EMBL" id="PAU93787.1"/>
    </source>
</evidence>
<keyword evidence="8" id="KW-1185">Reference proteome</keyword>
<name>A0A2A2GAB1_9BACT</name>
<dbReference type="AlphaFoldDB" id="A0A2A2GAB1"/>
<dbReference type="SUPFAM" id="SSF51395">
    <property type="entry name" value="FMN-linked oxidoreductases"/>
    <property type="match status" value="1"/>
</dbReference>
<dbReference type="PIRSF" id="PIRSF000138">
    <property type="entry name" value="Al-hdrx_acd_dh"/>
    <property type="match status" value="1"/>
</dbReference>
<feature type="binding site" evidence="5">
    <location>
        <position position="153"/>
    </location>
    <ligand>
        <name>FMN</name>
        <dbReference type="ChEBI" id="CHEBI:58210"/>
    </ligand>
</feature>
<dbReference type="Pfam" id="PF01070">
    <property type="entry name" value="FMN_dh"/>
    <property type="match status" value="1"/>
</dbReference>
<organism evidence="7 8">
    <name type="scientific">Fodinibius salipaludis</name>
    <dbReference type="NCBI Taxonomy" id="2032627"/>
    <lineage>
        <taxon>Bacteria</taxon>
        <taxon>Pseudomonadati</taxon>
        <taxon>Balneolota</taxon>
        <taxon>Balneolia</taxon>
        <taxon>Balneolales</taxon>
        <taxon>Balneolaceae</taxon>
        <taxon>Fodinibius</taxon>
    </lineage>
</organism>
<proteinExistence type="inferred from homology"/>
<dbReference type="Gene3D" id="3.20.20.70">
    <property type="entry name" value="Aldolase class I"/>
    <property type="match status" value="1"/>
</dbReference>
<keyword evidence="2" id="KW-0560">Oxidoreductase</keyword>
<evidence type="ECO:0000313" key="8">
    <source>
        <dbReference type="Proteomes" id="UP000218831"/>
    </source>
</evidence>
<dbReference type="InterPro" id="IPR037396">
    <property type="entry name" value="FMN_HAD"/>
</dbReference>
<feature type="binding site" evidence="5">
    <location>
        <position position="318"/>
    </location>
    <ligand>
        <name>FMN</name>
        <dbReference type="ChEBI" id="CHEBI:58210"/>
    </ligand>
</feature>
<evidence type="ECO:0000256" key="3">
    <source>
        <dbReference type="ARBA" id="ARBA00024042"/>
    </source>
</evidence>
<evidence type="ECO:0000256" key="4">
    <source>
        <dbReference type="PIRSR" id="PIRSR000138-1"/>
    </source>
</evidence>
<gene>
    <name evidence="7" type="ORF">CK503_08925</name>
</gene>
<keyword evidence="5" id="KW-0285">Flavoprotein</keyword>
<protein>
    <submittedName>
        <fullName evidence="7">Lactate 2-monooxygenase</fullName>
    </submittedName>
</protein>
<dbReference type="PANTHER" id="PTHR10578">
    <property type="entry name" value="S -2-HYDROXY-ACID OXIDASE-RELATED"/>
    <property type="match status" value="1"/>
</dbReference>
<feature type="binding site" evidence="5">
    <location>
        <position position="155"/>
    </location>
    <ligand>
        <name>glyoxylate</name>
        <dbReference type="ChEBI" id="CHEBI:36655"/>
    </ligand>
</feature>
<evidence type="ECO:0000256" key="5">
    <source>
        <dbReference type="PIRSR" id="PIRSR000138-2"/>
    </source>
</evidence>
<dbReference type="InterPro" id="IPR013785">
    <property type="entry name" value="Aldolase_TIM"/>
</dbReference>
<dbReference type="InterPro" id="IPR008259">
    <property type="entry name" value="FMN_hydac_DH_AS"/>
</dbReference>
<feature type="binding site" evidence="5">
    <location>
        <begin position="102"/>
        <end position="104"/>
    </location>
    <ligand>
        <name>FMN</name>
        <dbReference type="ChEBI" id="CHEBI:58210"/>
    </ligand>
</feature>